<organism evidence="2 3">
    <name type="scientific">Lentinus tigrinus ALCF2SS1-6</name>
    <dbReference type="NCBI Taxonomy" id="1328759"/>
    <lineage>
        <taxon>Eukaryota</taxon>
        <taxon>Fungi</taxon>
        <taxon>Dikarya</taxon>
        <taxon>Basidiomycota</taxon>
        <taxon>Agaricomycotina</taxon>
        <taxon>Agaricomycetes</taxon>
        <taxon>Polyporales</taxon>
        <taxon>Polyporaceae</taxon>
        <taxon>Lentinus</taxon>
    </lineage>
</organism>
<evidence type="ECO:0000313" key="2">
    <source>
        <dbReference type="EMBL" id="RPD52448.1"/>
    </source>
</evidence>
<keyword evidence="3" id="KW-1185">Reference proteome</keyword>
<dbReference type="EMBL" id="ML122361">
    <property type="protein sequence ID" value="RPD52448.1"/>
    <property type="molecule type" value="Genomic_DNA"/>
</dbReference>
<dbReference type="STRING" id="1328759.A0A5C2RLC4"/>
<reference evidence="2" key="1">
    <citation type="journal article" date="2018" name="Genome Biol. Evol.">
        <title>Genomics and development of Lentinus tigrinus, a white-rot wood-decaying mushroom with dimorphic fruiting bodies.</title>
        <authorList>
            <person name="Wu B."/>
            <person name="Xu Z."/>
            <person name="Knudson A."/>
            <person name="Carlson A."/>
            <person name="Chen N."/>
            <person name="Kovaka S."/>
            <person name="LaButti K."/>
            <person name="Lipzen A."/>
            <person name="Pennachio C."/>
            <person name="Riley R."/>
            <person name="Schakwitz W."/>
            <person name="Umezawa K."/>
            <person name="Ohm R.A."/>
            <person name="Grigoriev I.V."/>
            <person name="Nagy L.G."/>
            <person name="Gibbons J."/>
            <person name="Hibbett D."/>
        </authorList>
    </citation>
    <scope>NUCLEOTIDE SEQUENCE [LARGE SCALE GENOMIC DNA]</scope>
    <source>
        <strain evidence="2">ALCF2SS1-6</strain>
    </source>
</reference>
<evidence type="ECO:0000259" key="1">
    <source>
        <dbReference type="Pfam" id="PF20209"/>
    </source>
</evidence>
<feature type="domain" description="DUF6570" evidence="1">
    <location>
        <begin position="149"/>
        <end position="281"/>
    </location>
</feature>
<name>A0A5C2RLC4_9APHY</name>
<gene>
    <name evidence="2" type="ORF">L227DRAFT_514789</name>
</gene>
<sequence>MLYIQEHKCVTCPKFVSTFAKVPLPLNDNVRKRASRIRKRSKSTQPIDFPPPPLKEDLTDATVRGFSADVQVENFIETACAVCGLLTLVSDLLPLSEAKFDSSLLSPIIPVTRRERRAPSDSIEPLSGPVLLSGYDGICKSCSQELSEGKVPTDSLANGLWIGEVPKELQGLSWTEKMLISHIKHNICTVKVHVSGMSKMKANVVSHSLPMPKIYDALPPPCEDLDEVLAFIYIGPNVPTAREFQRTPMLVRRNRVKIALEWLKLNHSDYADLNISYKNLDEYPEDEPPVVVNYTMSMDTNKDSESTAVNDTEEDDGVEGGQCPFVVHGLTGTYLDHLGKVRPHEITARAVEHFKSQGKALGIGQAPQPESIYDNPQLYPQMFLWLFPYGYGGLQNS</sequence>
<protein>
    <recommendedName>
        <fullName evidence="1">DUF6570 domain-containing protein</fullName>
    </recommendedName>
</protein>
<evidence type="ECO:0000313" key="3">
    <source>
        <dbReference type="Proteomes" id="UP000313359"/>
    </source>
</evidence>
<dbReference type="Proteomes" id="UP000313359">
    <property type="component" value="Unassembled WGS sequence"/>
</dbReference>
<proteinExistence type="predicted"/>
<accession>A0A5C2RLC4</accession>
<dbReference type="AlphaFoldDB" id="A0A5C2RLC4"/>
<dbReference type="OrthoDB" id="3221862at2759"/>
<dbReference type="InterPro" id="IPR046700">
    <property type="entry name" value="DUF6570"/>
</dbReference>
<dbReference type="Pfam" id="PF20209">
    <property type="entry name" value="DUF6570"/>
    <property type="match status" value="1"/>
</dbReference>